<gene>
    <name evidence="2" type="ORF">IscW_ISCW002758</name>
</gene>
<dbReference type="InParanoid" id="B7P911"/>
<evidence type="ECO:0000256" key="1">
    <source>
        <dbReference type="SAM" id="MobiDB-lite"/>
    </source>
</evidence>
<reference evidence="3" key="2">
    <citation type="submission" date="2020-05" db="UniProtKB">
        <authorList>
            <consortium name="EnsemblMetazoa"/>
        </authorList>
    </citation>
    <scope>IDENTIFICATION</scope>
    <source>
        <strain evidence="3">wikel</strain>
    </source>
</reference>
<sequence>MEGELGLSGGGDGRKDYELSQRSADSGRDGYLGVLGELLQEISKIARCQCPVFLQGLLHASSVVVQHC</sequence>
<evidence type="ECO:0000313" key="2">
    <source>
        <dbReference type="EMBL" id="EEC03083.1"/>
    </source>
</evidence>
<dbReference type="PaxDb" id="6945-B7P911"/>
<dbReference type="AlphaFoldDB" id="B7P911"/>
<keyword evidence="4" id="KW-1185">Reference proteome</keyword>
<feature type="compositionally biased region" description="Gly residues" evidence="1">
    <location>
        <begin position="1"/>
        <end position="11"/>
    </location>
</feature>
<reference evidence="2 4" key="1">
    <citation type="submission" date="2008-03" db="EMBL/GenBank/DDBJ databases">
        <title>Annotation of Ixodes scapularis.</title>
        <authorList>
            <consortium name="Ixodes scapularis Genome Project Consortium"/>
            <person name="Caler E."/>
            <person name="Hannick L.I."/>
            <person name="Bidwell S."/>
            <person name="Joardar V."/>
            <person name="Thiagarajan M."/>
            <person name="Amedeo P."/>
            <person name="Galinsky K.J."/>
            <person name="Schobel S."/>
            <person name="Inman J."/>
            <person name="Hostetler J."/>
            <person name="Miller J."/>
            <person name="Hammond M."/>
            <person name="Megy K."/>
            <person name="Lawson D."/>
            <person name="Kodira C."/>
            <person name="Sutton G."/>
            <person name="Meyer J."/>
            <person name="Hill C.A."/>
            <person name="Birren B."/>
            <person name="Nene V."/>
            <person name="Collins F."/>
            <person name="Alarcon-Chaidez F."/>
            <person name="Wikel S."/>
            <person name="Strausberg R."/>
        </authorList>
    </citation>
    <scope>NUCLEOTIDE SEQUENCE [LARGE SCALE GENOMIC DNA]</scope>
    <source>
        <strain evidence="4">Wikel</strain>
        <strain evidence="2">Wikel colony</strain>
    </source>
</reference>
<proteinExistence type="predicted"/>
<evidence type="ECO:0000313" key="3">
    <source>
        <dbReference type="EnsemblMetazoa" id="ISCW002758-PA"/>
    </source>
</evidence>
<dbReference type="Proteomes" id="UP000001555">
    <property type="component" value="Unassembled WGS sequence"/>
</dbReference>
<accession>B7P911</accession>
<feature type="region of interest" description="Disordered" evidence="1">
    <location>
        <begin position="1"/>
        <end position="29"/>
    </location>
</feature>
<dbReference type="VEuPathDB" id="VectorBase:ISCI002758"/>
<evidence type="ECO:0000313" key="4">
    <source>
        <dbReference type="Proteomes" id="UP000001555"/>
    </source>
</evidence>
<dbReference type="EnsemblMetazoa" id="ISCW002758-RA">
    <property type="protein sequence ID" value="ISCW002758-PA"/>
    <property type="gene ID" value="ISCW002758"/>
</dbReference>
<dbReference type="HOGENOM" id="CLU_2796789_0_0_1"/>
<name>B7P911_IXOSC</name>
<organism>
    <name type="scientific">Ixodes scapularis</name>
    <name type="common">Black-legged tick</name>
    <name type="synonym">Deer tick</name>
    <dbReference type="NCBI Taxonomy" id="6945"/>
    <lineage>
        <taxon>Eukaryota</taxon>
        <taxon>Metazoa</taxon>
        <taxon>Ecdysozoa</taxon>
        <taxon>Arthropoda</taxon>
        <taxon>Chelicerata</taxon>
        <taxon>Arachnida</taxon>
        <taxon>Acari</taxon>
        <taxon>Parasitiformes</taxon>
        <taxon>Ixodida</taxon>
        <taxon>Ixodoidea</taxon>
        <taxon>Ixodidae</taxon>
        <taxon>Ixodinae</taxon>
        <taxon>Ixodes</taxon>
    </lineage>
</organism>
<dbReference type="VEuPathDB" id="VectorBase:ISCW002758"/>
<protein>
    <submittedName>
        <fullName evidence="2 3">Uncharacterized protein</fullName>
    </submittedName>
</protein>
<dbReference type="EMBL" id="DS661318">
    <property type="protein sequence ID" value="EEC03083.1"/>
    <property type="molecule type" value="Genomic_DNA"/>
</dbReference>
<dbReference type="EMBL" id="ABJB010720243">
    <property type="status" value="NOT_ANNOTATED_CDS"/>
    <property type="molecule type" value="Genomic_DNA"/>
</dbReference>